<comment type="caution">
    <text evidence="1">The sequence shown here is derived from an EMBL/GenBank/DDBJ whole genome shotgun (WGS) entry which is preliminary data.</text>
</comment>
<dbReference type="Pfam" id="PF11625">
    <property type="entry name" value="DUF3253"/>
    <property type="match status" value="1"/>
</dbReference>
<proteinExistence type="predicted"/>
<reference evidence="1 2" key="1">
    <citation type="submission" date="2021-05" db="EMBL/GenBank/DDBJ databases">
        <title>Roseococcus sp. XZZS9, whole genome shotgun sequencing project.</title>
        <authorList>
            <person name="Zhao G."/>
            <person name="Shen L."/>
        </authorList>
    </citation>
    <scope>NUCLEOTIDE SEQUENCE [LARGE SCALE GENOMIC DNA]</scope>
    <source>
        <strain evidence="1 2">XZZS9</strain>
    </source>
</reference>
<name>A0ABS5QG63_9PROT</name>
<accession>A0ABS5QG63</accession>
<dbReference type="Proteomes" id="UP000766336">
    <property type="component" value="Unassembled WGS sequence"/>
</dbReference>
<sequence length="86" mass="9141">MSASPEAIEAEILARTEAAGPRASISPSEVAAGLDAENWRPLLGPVRKAAARLAATGRIEILRKGKPVPPEEMRGVIRLRWASATE</sequence>
<gene>
    <name evidence="1" type="ORF">KHU32_17165</name>
</gene>
<dbReference type="RefSeq" id="WP_213671373.1">
    <property type="nucleotide sequence ID" value="NZ_JAHCDA010000003.1"/>
</dbReference>
<organism evidence="1 2">
    <name type="scientific">Roseococcus pinisoli</name>
    <dbReference type="NCBI Taxonomy" id="2835040"/>
    <lineage>
        <taxon>Bacteria</taxon>
        <taxon>Pseudomonadati</taxon>
        <taxon>Pseudomonadota</taxon>
        <taxon>Alphaproteobacteria</taxon>
        <taxon>Acetobacterales</taxon>
        <taxon>Roseomonadaceae</taxon>
        <taxon>Roseococcus</taxon>
    </lineage>
</organism>
<dbReference type="InterPro" id="IPR036390">
    <property type="entry name" value="WH_DNA-bd_sf"/>
</dbReference>
<dbReference type="EMBL" id="JAHCDA010000003">
    <property type="protein sequence ID" value="MBS7812684.1"/>
    <property type="molecule type" value="Genomic_DNA"/>
</dbReference>
<keyword evidence="2" id="KW-1185">Reference proteome</keyword>
<evidence type="ECO:0000313" key="2">
    <source>
        <dbReference type="Proteomes" id="UP000766336"/>
    </source>
</evidence>
<dbReference type="InterPro" id="IPR036388">
    <property type="entry name" value="WH-like_DNA-bd_sf"/>
</dbReference>
<dbReference type="Gene3D" id="1.10.10.10">
    <property type="entry name" value="Winged helix-like DNA-binding domain superfamily/Winged helix DNA-binding domain"/>
    <property type="match status" value="1"/>
</dbReference>
<evidence type="ECO:0000313" key="1">
    <source>
        <dbReference type="EMBL" id="MBS7812684.1"/>
    </source>
</evidence>
<dbReference type="SUPFAM" id="SSF46785">
    <property type="entry name" value="Winged helix' DNA-binding domain"/>
    <property type="match status" value="1"/>
</dbReference>
<protein>
    <submittedName>
        <fullName evidence="1">DUF3253 domain-containing protein</fullName>
    </submittedName>
</protein>
<dbReference type="InterPro" id="IPR021660">
    <property type="entry name" value="DUF3253"/>
</dbReference>